<evidence type="ECO:0000313" key="2">
    <source>
        <dbReference type="EMBL" id="VAW33936.1"/>
    </source>
</evidence>
<dbReference type="InterPro" id="IPR006037">
    <property type="entry name" value="RCK_C"/>
</dbReference>
<dbReference type="EMBL" id="UOEX01000072">
    <property type="protein sequence ID" value="VAW33936.1"/>
    <property type="molecule type" value="Genomic_DNA"/>
</dbReference>
<protein>
    <recommendedName>
        <fullName evidence="1">RCK C-terminal domain-containing protein</fullName>
    </recommendedName>
</protein>
<reference evidence="2" key="1">
    <citation type="submission" date="2018-06" db="EMBL/GenBank/DDBJ databases">
        <authorList>
            <person name="Zhirakovskaya E."/>
        </authorList>
    </citation>
    <scope>NUCLEOTIDE SEQUENCE</scope>
</reference>
<dbReference type="PANTHER" id="PTHR43833">
    <property type="entry name" value="POTASSIUM CHANNEL PROTEIN 2-RELATED-RELATED"/>
    <property type="match status" value="1"/>
</dbReference>
<dbReference type="InterPro" id="IPR036721">
    <property type="entry name" value="RCK_C_sf"/>
</dbReference>
<dbReference type="PANTHER" id="PTHR43833:SF7">
    <property type="entry name" value="KTR SYSTEM POTASSIUM UPTAKE PROTEIN C"/>
    <property type="match status" value="1"/>
</dbReference>
<evidence type="ECO:0000259" key="1">
    <source>
        <dbReference type="PROSITE" id="PS51202"/>
    </source>
</evidence>
<organism evidence="2">
    <name type="scientific">hydrothermal vent metagenome</name>
    <dbReference type="NCBI Taxonomy" id="652676"/>
    <lineage>
        <taxon>unclassified sequences</taxon>
        <taxon>metagenomes</taxon>
        <taxon>ecological metagenomes</taxon>
    </lineage>
</organism>
<dbReference type="InterPro" id="IPR003148">
    <property type="entry name" value="RCK_N"/>
</dbReference>
<sequence length="218" mass="24146">MNNFVQVGVIGLGKFGLEFGRQLAAQGVNVLGIDNREANIKEARHVFTQVYKASATQKEALLQMGMGDLSHVLVSVGDSIAASAMISMYLKELGVPVVWVKAINQDHAKLLKKIGVDDVFMPERMAARQLANRITIPGFIDYFPFNEEIVVKEIKINSWAGRSLRELNLTNKYRIQVIAVKKNQAKDYVLVPQADEKLAVDDLLVVIGEINSLAQIEP</sequence>
<accession>A0A3B0VP47</accession>
<dbReference type="Gene3D" id="3.30.70.1450">
    <property type="entry name" value="Regulator of K+ conductance, C-terminal domain"/>
    <property type="match status" value="1"/>
</dbReference>
<dbReference type="PROSITE" id="PS51202">
    <property type="entry name" value="RCK_C"/>
    <property type="match status" value="1"/>
</dbReference>
<feature type="domain" description="RCK C-terminal" evidence="1">
    <location>
        <begin position="137"/>
        <end position="218"/>
    </location>
</feature>
<dbReference type="InterPro" id="IPR050721">
    <property type="entry name" value="Trk_Ktr_HKT_K-transport"/>
</dbReference>
<dbReference type="SUPFAM" id="SSF51735">
    <property type="entry name" value="NAD(P)-binding Rossmann-fold domains"/>
    <property type="match status" value="1"/>
</dbReference>
<name>A0A3B0VP47_9ZZZZ</name>
<dbReference type="Pfam" id="PF02080">
    <property type="entry name" value="TrkA_C"/>
    <property type="match status" value="1"/>
</dbReference>
<gene>
    <name evidence="2" type="ORF">MNBD_DELTA03-1166</name>
</gene>
<dbReference type="Pfam" id="PF02254">
    <property type="entry name" value="TrkA_N"/>
    <property type="match status" value="1"/>
</dbReference>
<dbReference type="AlphaFoldDB" id="A0A3B0VP47"/>
<dbReference type="GO" id="GO:0006813">
    <property type="term" value="P:potassium ion transport"/>
    <property type="evidence" value="ECO:0007669"/>
    <property type="project" value="InterPro"/>
</dbReference>
<dbReference type="SUPFAM" id="SSF116726">
    <property type="entry name" value="TrkA C-terminal domain-like"/>
    <property type="match status" value="1"/>
</dbReference>
<dbReference type="InterPro" id="IPR036291">
    <property type="entry name" value="NAD(P)-bd_dom_sf"/>
</dbReference>
<dbReference type="GO" id="GO:0008324">
    <property type="term" value="F:monoatomic cation transmembrane transporter activity"/>
    <property type="evidence" value="ECO:0007669"/>
    <property type="project" value="InterPro"/>
</dbReference>
<proteinExistence type="predicted"/>
<dbReference type="Gene3D" id="3.40.50.720">
    <property type="entry name" value="NAD(P)-binding Rossmann-like Domain"/>
    <property type="match status" value="1"/>
</dbReference>